<dbReference type="AlphaFoldDB" id="A0A2R6RTK0"/>
<dbReference type="Proteomes" id="UP000241394">
    <property type="component" value="Chromosome LG3"/>
</dbReference>
<keyword evidence="2" id="KW-1185">Reference proteome</keyword>
<accession>A0A2R6RTK0</accession>
<sequence length="118" mass="13568">MGNCENENSKRSYAEASSSHLWRYLCPLSLFFTQSLLDQGLRLWYVGNIGLKIRDLKRIAEDEACVRATIEIAIARGDRCVEEEAKIRKLREKEFMKKLSVVQDLADELMALDDVRDG</sequence>
<comment type="caution">
    <text evidence="1">The sequence shown here is derived from an EMBL/GenBank/DDBJ whole genome shotgun (WGS) entry which is preliminary data.</text>
</comment>
<dbReference type="STRING" id="1590841.A0A2R6RTK0"/>
<organism evidence="1 2">
    <name type="scientific">Actinidia chinensis var. chinensis</name>
    <name type="common">Chinese soft-hair kiwi</name>
    <dbReference type="NCBI Taxonomy" id="1590841"/>
    <lineage>
        <taxon>Eukaryota</taxon>
        <taxon>Viridiplantae</taxon>
        <taxon>Streptophyta</taxon>
        <taxon>Embryophyta</taxon>
        <taxon>Tracheophyta</taxon>
        <taxon>Spermatophyta</taxon>
        <taxon>Magnoliopsida</taxon>
        <taxon>eudicotyledons</taxon>
        <taxon>Gunneridae</taxon>
        <taxon>Pentapetalae</taxon>
        <taxon>asterids</taxon>
        <taxon>Ericales</taxon>
        <taxon>Actinidiaceae</taxon>
        <taxon>Actinidia</taxon>
    </lineage>
</organism>
<protein>
    <submittedName>
        <fullName evidence="1">Peroxisomal membrane protein like</fullName>
    </submittedName>
</protein>
<proteinExistence type="predicted"/>
<dbReference type="EMBL" id="NKQK01000003">
    <property type="protein sequence ID" value="PSS33354.1"/>
    <property type="molecule type" value="Genomic_DNA"/>
</dbReference>
<dbReference type="InParanoid" id="A0A2R6RTK0"/>
<name>A0A2R6RTK0_ACTCC</name>
<dbReference type="OrthoDB" id="411017at2759"/>
<dbReference type="Gramene" id="PSS33354">
    <property type="protein sequence ID" value="PSS33354"/>
    <property type="gene ID" value="CEY00_Acc03742"/>
</dbReference>
<gene>
    <name evidence="1" type="ORF">CEY00_Acc03742</name>
</gene>
<reference evidence="1 2" key="1">
    <citation type="submission" date="2017-07" db="EMBL/GenBank/DDBJ databases">
        <title>An improved, manually edited Actinidia chinensis var. chinensis (kiwifruit) genome highlights the challenges associated with draft genomes and gene prediction in plants.</title>
        <authorList>
            <person name="Pilkington S."/>
            <person name="Crowhurst R."/>
            <person name="Hilario E."/>
            <person name="Nardozza S."/>
            <person name="Fraser L."/>
            <person name="Peng Y."/>
            <person name="Gunaseelan K."/>
            <person name="Simpson R."/>
            <person name="Tahir J."/>
            <person name="Deroles S."/>
            <person name="Templeton K."/>
            <person name="Luo Z."/>
            <person name="Davy M."/>
            <person name="Cheng C."/>
            <person name="Mcneilage M."/>
            <person name="Scaglione D."/>
            <person name="Liu Y."/>
            <person name="Zhang Q."/>
            <person name="Datson P."/>
            <person name="De Silva N."/>
            <person name="Gardiner S."/>
            <person name="Bassett H."/>
            <person name="Chagne D."/>
            <person name="Mccallum J."/>
            <person name="Dzierzon H."/>
            <person name="Deng C."/>
            <person name="Wang Y.-Y."/>
            <person name="Barron N."/>
            <person name="Manako K."/>
            <person name="Bowen J."/>
            <person name="Foster T."/>
            <person name="Erridge Z."/>
            <person name="Tiffin H."/>
            <person name="Waite C."/>
            <person name="Davies K."/>
            <person name="Grierson E."/>
            <person name="Laing W."/>
            <person name="Kirk R."/>
            <person name="Chen X."/>
            <person name="Wood M."/>
            <person name="Montefiori M."/>
            <person name="Brummell D."/>
            <person name="Schwinn K."/>
            <person name="Catanach A."/>
            <person name="Fullerton C."/>
            <person name="Li D."/>
            <person name="Meiyalaghan S."/>
            <person name="Nieuwenhuizen N."/>
            <person name="Read N."/>
            <person name="Prakash R."/>
            <person name="Hunter D."/>
            <person name="Zhang H."/>
            <person name="Mckenzie M."/>
            <person name="Knabel M."/>
            <person name="Harris A."/>
            <person name="Allan A."/>
            <person name="Chen A."/>
            <person name="Janssen B."/>
            <person name="Plunkett B."/>
            <person name="Dwamena C."/>
            <person name="Voogd C."/>
            <person name="Leif D."/>
            <person name="Lafferty D."/>
            <person name="Souleyre E."/>
            <person name="Varkonyi-Gasic E."/>
            <person name="Gambi F."/>
            <person name="Hanley J."/>
            <person name="Yao J.-L."/>
            <person name="Cheung J."/>
            <person name="David K."/>
            <person name="Warren B."/>
            <person name="Marsh K."/>
            <person name="Snowden K."/>
            <person name="Lin-Wang K."/>
            <person name="Brian L."/>
            <person name="Martinez-Sanchez M."/>
            <person name="Wang M."/>
            <person name="Ileperuma N."/>
            <person name="Macnee N."/>
            <person name="Campin R."/>
            <person name="Mcatee P."/>
            <person name="Drummond R."/>
            <person name="Espley R."/>
            <person name="Ireland H."/>
            <person name="Wu R."/>
            <person name="Atkinson R."/>
            <person name="Karunairetnam S."/>
            <person name="Bulley S."/>
            <person name="Chunkath S."/>
            <person name="Hanley Z."/>
            <person name="Storey R."/>
            <person name="Thrimawithana A."/>
            <person name="Thomson S."/>
            <person name="David C."/>
            <person name="Testolin R."/>
        </authorList>
    </citation>
    <scope>NUCLEOTIDE SEQUENCE [LARGE SCALE GENOMIC DNA]</scope>
    <source>
        <strain evidence="2">cv. Red5</strain>
        <tissue evidence="1">Young leaf</tissue>
    </source>
</reference>
<evidence type="ECO:0000313" key="1">
    <source>
        <dbReference type="EMBL" id="PSS33354.1"/>
    </source>
</evidence>
<evidence type="ECO:0000313" key="2">
    <source>
        <dbReference type="Proteomes" id="UP000241394"/>
    </source>
</evidence>
<reference evidence="2" key="2">
    <citation type="journal article" date="2018" name="BMC Genomics">
        <title>A manually annotated Actinidia chinensis var. chinensis (kiwifruit) genome highlights the challenges associated with draft genomes and gene prediction in plants.</title>
        <authorList>
            <person name="Pilkington S.M."/>
            <person name="Crowhurst R."/>
            <person name="Hilario E."/>
            <person name="Nardozza S."/>
            <person name="Fraser L."/>
            <person name="Peng Y."/>
            <person name="Gunaseelan K."/>
            <person name="Simpson R."/>
            <person name="Tahir J."/>
            <person name="Deroles S.C."/>
            <person name="Templeton K."/>
            <person name="Luo Z."/>
            <person name="Davy M."/>
            <person name="Cheng C."/>
            <person name="McNeilage M."/>
            <person name="Scaglione D."/>
            <person name="Liu Y."/>
            <person name="Zhang Q."/>
            <person name="Datson P."/>
            <person name="De Silva N."/>
            <person name="Gardiner S.E."/>
            <person name="Bassett H."/>
            <person name="Chagne D."/>
            <person name="McCallum J."/>
            <person name="Dzierzon H."/>
            <person name="Deng C."/>
            <person name="Wang Y.Y."/>
            <person name="Barron L."/>
            <person name="Manako K."/>
            <person name="Bowen J."/>
            <person name="Foster T.M."/>
            <person name="Erridge Z.A."/>
            <person name="Tiffin H."/>
            <person name="Waite C.N."/>
            <person name="Davies K.M."/>
            <person name="Grierson E.P."/>
            <person name="Laing W.A."/>
            <person name="Kirk R."/>
            <person name="Chen X."/>
            <person name="Wood M."/>
            <person name="Montefiori M."/>
            <person name="Brummell D.A."/>
            <person name="Schwinn K.E."/>
            <person name="Catanach A."/>
            <person name="Fullerton C."/>
            <person name="Li D."/>
            <person name="Meiyalaghan S."/>
            <person name="Nieuwenhuizen N."/>
            <person name="Read N."/>
            <person name="Prakash R."/>
            <person name="Hunter D."/>
            <person name="Zhang H."/>
            <person name="McKenzie M."/>
            <person name="Knabel M."/>
            <person name="Harris A."/>
            <person name="Allan A.C."/>
            <person name="Gleave A."/>
            <person name="Chen A."/>
            <person name="Janssen B.J."/>
            <person name="Plunkett B."/>
            <person name="Ampomah-Dwamena C."/>
            <person name="Voogd C."/>
            <person name="Leif D."/>
            <person name="Lafferty D."/>
            <person name="Souleyre E.J.F."/>
            <person name="Varkonyi-Gasic E."/>
            <person name="Gambi F."/>
            <person name="Hanley J."/>
            <person name="Yao J.L."/>
            <person name="Cheung J."/>
            <person name="David K.M."/>
            <person name="Warren B."/>
            <person name="Marsh K."/>
            <person name="Snowden K.C."/>
            <person name="Lin-Wang K."/>
            <person name="Brian L."/>
            <person name="Martinez-Sanchez M."/>
            <person name="Wang M."/>
            <person name="Ileperuma N."/>
            <person name="Macnee N."/>
            <person name="Campin R."/>
            <person name="McAtee P."/>
            <person name="Drummond R.S.M."/>
            <person name="Espley R.V."/>
            <person name="Ireland H.S."/>
            <person name="Wu R."/>
            <person name="Atkinson R.G."/>
            <person name="Karunairetnam S."/>
            <person name="Bulley S."/>
            <person name="Chunkath S."/>
            <person name="Hanley Z."/>
            <person name="Storey R."/>
            <person name="Thrimawithana A.H."/>
            <person name="Thomson S."/>
            <person name="David C."/>
            <person name="Testolin R."/>
            <person name="Huang H."/>
            <person name="Hellens R.P."/>
            <person name="Schaffer R.J."/>
        </authorList>
    </citation>
    <scope>NUCLEOTIDE SEQUENCE [LARGE SCALE GENOMIC DNA]</scope>
    <source>
        <strain evidence="2">cv. Red5</strain>
    </source>
</reference>